<dbReference type="NCBIfam" id="TIGR01249">
    <property type="entry name" value="pro_imino_pep_1"/>
    <property type="match status" value="1"/>
</dbReference>
<dbReference type="Proteomes" id="UP000234775">
    <property type="component" value="Unassembled WGS sequence"/>
</dbReference>
<dbReference type="SUPFAM" id="SSF53474">
    <property type="entry name" value="alpha/beta-Hydrolases"/>
    <property type="match status" value="1"/>
</dbReference>
<evidence type="ECO:0000256" key="7">
    <source>
        <dbReference type="ARBA" id="ARBA00022801"/>
    </source>
</evidence>
<organism evidence="12 13">
    <name type="scientific">Aerococcus christensenii</name>
    <dbReference type="NCBI Taxonomy" id="87541"/>
    <lineage>
        <taxon>Bacteria</taxon>
        <taxon>Bacillati</taxon>
        <taxon>Bacillota</taxon>
        <taxon>Bacilli</taxon>
        <taxon>Lactobacillales</taxon>
        <taxon>Aerococcaceae</taxon>
        <taxon>Aerococcus</taxon>
    </lineage>
</organism>
<evidence type="ECO:0000259" key="11">
    <source>
        <dbReference type="Pfam" id="PF00561"/>
    </source>
</evidence>
<feature type="active site" description="Proton donor" evidence="9">
    <location>
        <position position="290"/>
    </location>
</feature>
<dbReference type="InterPro" id="IPR029058">
    <property type="entry name" value="AB_hydrolase_fold"/>
</dbReference>
<keyword evidence="4 8" id="KW-0031">Aminopeptidase</keyword>
<evidence type="ECO:0000256" key="6">
    <source>
        <dbReference type="ARBA" id="ARBA00022670"/>
    </source>
</evidence>
<feature type="active site" description="Nucleophile" evidence="9">
    <location>
        <position position="110"/>
    </location>
</feature>
<comment type="subcellular location">
    <subcellularLocation>
        <location evidence="2 8">Cytoplasm</location>
    </subcellularLocation>
</comment>
<dbReference type="InterPro" id="IPR005944">
    <property type="entry name" value="Pro_iminopeptidase"/>
</dbReference>
<dbReference type="PRINTS" id="PR00111">
    <property type="entry name" value="ABHYDROLASE"/>
</dbReference>
<dbReference type="EMBL" id="PKGZ01000003">
    <property type="protein sequence ID" value="PKY91425.1"/>
    <property type="molecule type" value="Genomic_DNA"/>
</dbReference>
<reference evidence="12 13" key="1">
    <citation type="submission" date="2017-12" db="EMBL/GenBank/DDBJ databases">
        <title>Phylogenetic diversity of female urinary microbiome.</title>
        <authorList>
            <person name="Thomas-White K."/>
            <person name="Wolfe A.J."/>
        </authorList>
    </citation>
    <scope>NUCLEOTIDE SEQUENCE [LARGE SCALE GENOMIC DNA]</scope>
    <source>
        <strain evidence="12 13">UMB0844</strain>
    </source>
</reference>
<evidence type="ECO:0000256" key="4">
    <source>
        <dbReference type="ARBA" id="ARBA00022438"/>
    </source>
</evidence>
<keyword evidence="13" id="KW-1185">Reference proteome</keyword>
<dbReference type="GO" id="GO:0006508">
    <property type="term" value="P:proteolysis"/>
    <property type="evidence" value="ECO:0007669"/>
    <property type="project" value="UniProtKB-KW"/>
</dbReference>
<evidence type="ECO:0000256" key="1">
    <source>
        <dbReference type="ARBA" id="ARBA00001585"/>
    </source>
</evidence>
<feature type="domain" description="AB hydrolase-1" evidence="11">
    <location>
        <begin position="36"/>
        <end position="294"/>
    </location>
</feature>
<dbReference type="PANTHER" id="PTHR43722">
    <property type="entry name" value="PROLINE IMINOPEPTIDASE"/>
    <property type="match status" value="1"/>
</dbReference>
<evidence type="ECO:0000256" key="3">
    <source>
        <dbReference type="ARBA" id="ARBA00010088"/>
    </source>
</evidence>
<comment type="similarity">
    <text evidence="3 8 10">Belongs to the peptidase S33 family.</text>
</comment>
<keyword evidence="5 8" id="KW-0963">Cytoplasm</keyword>
<evidence type="ECO:0000313" key="13">
    <source>
        <dbReference type="Proteomes" id="UP000234775"/>
    </source>
</evidence>
<dbReference type="GO" id="GO:0004177">
    <property type="term" value="F:aminopeptidase activity"/>
    <property type="evidence" value="ECO:0007669"/>
    <property type="project" value="UniProtKB-UniRule"/>
</dbReference>
<accession>A0A0X8FAT6</accession>
<dbReference type="EC" id="3.4.11.5" evidence="8 10"/>
<dbReference type="Gene3D" id="3.40.50.1820">
    <property type="entry name" value="alpha/beta hydrolase"/>
    <property type="match status" value="1"/>
</dbReference>
<dbReference type="KEGG" id="acg:AWM71_07540"/>
<comment type="catalytic activity">
    <reaction evidence="1 8 10">
        <text>Release of N-terminal proline from a peptide.</text>
        <dbReference type="EC" id="3.4.11.5"/>
    </reaction>
</comment>
<feature type="active site" evidence="9">
    <location>
        <position position="262"/>
    </location>
</feature>
<dbReference type="PANTHER" id="PTHR43722:SF1">
    <property type="entry name" value="PROLINE IMINOPEPTIDASE"/>
    <property type="match status" value="1"/>
</dbReference>
<evidence type="ECO:0000256" key="9">
    <source>
        <dbReference type="PIRSR" id="PIRSR006431-1"/>
    </source>
</evidence>
<dbReference type="InterPro" id="IPR000073">
    <property type="entry name" value="AB_hydrolase_1"/>
</dbReference>
<gene>
    <name evidence="12" type="primary">pip</name>
    <name evidence="12" type="ORF">CYJ27_05000</name>
</gene>
<dbReference type="PRINTS" id="PR00793">
    <property type="entry name" value="PROAMNOPTASE"/>
</dbReference>
<dbReference type="GO" id="GO:0005737">
    <property type="term" value="C:cytoplasm"/>
    <property type="evidence" value="ECO:0007669"/>
    <property type="project" value="UniProtKB-SubCell"/>
</dbReference>
<keyword evidence="7 8" id="KW-0378">Hydrolase</keyword>
<evidence type="ECO:0000313" key="12">
    <source>
        <dbReference type="EMBL" id="PKY91425.1"/>
    </source>
</evidence>
<dbReference type="RefSeq" id="WP_060777358.1">
    <property type="nucleotide sequence ID" value="NZ_CP014159.1"/>
</dbReference>
<dbReference type="PIRSF" id="PIRSF006431">
    <property type="entry name" value="Pept_S33"/>
    <property type="match status" value="1"/>
</dbReference>
<sequence>MLTGYEHVNVNRDLYIQVNDVHQLYVADCGNPKGVPVVFLHGGPGGHTGKACLQFFNPEKYRVILFDQRGCGKSQPFLSTEKNTPFDSVHDMEVIRQYFGFSSWVVFGGSYGSSLALTYAIIHPERVKHLVLRGIFLGRKVDVDWLYRGGAGYFYPEQYESFRSFVSEYEDPVVGYHEALIGDDEERRDEAYKRWAKWEDSLLTLFPKFPDPTTLSDEERSISLMENHYFYHKMFFESDNYLLEQADRYADIPMDIVQGRYDVICPPFGAHALAKACPKARLHLIEASCHSPYEPAMKDQLIRIMDNLGN</sequence>
<dbReference type="InterPro" id="IPR002410">
    <property type="entry name" value="Peptidase_S33"/>
</dbReference>
<keyword evidence="6 8" id="KW-0645">Protease</keyword>
<name>A0A0X8FAT6_9LACT</name>
<evidence type="ECO:0000256" key="5">
    <source>
        <dbReference type="ARBA" id="ARBA00022490"/>
    </source>
</evidence>
<proteinExistence type="inferred from homology"/>
<evidence type="ECO:0000256" key="2">
    <source>
        <dbReference type="ARBA" id="ARBA00004496"/>
    </source>
</evidence>
<dbReference type="AlphaFoldDB" id="A0A0X8FAT6"/>
<evidence type="ECO:0000256" key="8">
    <source>
        <dbReference type="PIRNR" id="PIRNR006431"/>
    </source>
</evidence>
<comment type="caution">
    <text evidence="12">The sequence shown here is derived from an EMBL/GenBank/DDBJ whole genome shotgun (WGS) entry which is preliminary data.</text>
</comment>
<evidence type="ECO:0000256" key="10">
    <source>
        <dbReference type="RuleBase" id="RU003421"/>
    </source>
</evidence>
<dbReference type="Pfam" id="PF00561">
    <property type="entry name" value="Abhydrolase_1"/>
    <property type="match status" value="1"/>
</dbReference>
<protein>
    <recommendedName>
        <fullName evidence="8 10">Proline iminopeptidase</fullName>
        <shortName evidence="8">PIP</shortName>
        <ecNumber evidence="8 10">3.4.11.5</ecNumber>
    </recommendedName>
    <alternativeName>
        <fullName evidence="8">Prolyl aminopeptidase</fullName>
    </alternativeName>
</protein>